<evidence type="ECO:0000256" key="5">
    <source>
        <dbReference type="ARBA" id="ARBA00023251"/>
    </source>
</evidence>
<dbReference type="Pfam" id="PF01061">
    <property type="entry name" value="ABC2_membrane"/>
    <property type="match status" value="1"/>
</dbReference>
<dbReference type="InterPro" id="IPR047817">
    <property type="entry name" value="ABC2_TM_bact-type"/>
</dbReference>
<accession>A0ABT2HLT7</accession>
<dbReference type="GeneID" id="95323634"/>
<dbReference type="InterPro" id="IPR052902">
    <property type="entry name" value="ABC-2_transporter"/>
</dbReference>
<keyword evidence="5" id="KW-0046">Antibiotic resistance</keyword>
<evidence type="ECO:0000256" key="6">
    <source>
        <dbReference type="RuleBase" id="RU361157"/>
    </source>
</evidence>
<dbReference type="PANTHER" id="PTHR43027">
    <property type="entry name" value="DOXORUBICIN RESISTANCE ABC TRANSPORTER PERMEASE PROTEIN DRRC-RELATED"/>
    <property type="match status" value="1"/>
</dbReference>
<keyword evidence="4 6" id="KW-0472">Membrane</keyword>
<keyword evidence="3 6" id="KW-1133">Transmembrane helix</keyword>
<reference evidence="8 9" key="1">
    <citation type="submission" date="2022-08" db="EMBL/GenBank/DDBJ databases">
        <title>Taxonomy of Curtobacterium flaccumfaciens.</title>
        <authorList>
            <person name="Osdaghi E."/>
            <person name="Taghavi S.M."/>
            <person name="Hamidizade M."/>
            <person name="Abachi H."/>
            <person name="Fazliarab A."/>
            <person name="Baeyen S."/>
            <person name="Portier P."/>
            <person name="Van Vaerenbergh J."/>
            <person name="Jacques M.-A."/>
        </authorList>
    </citation>
    <scope>NUCLEOTIDE SEQUENCE [LARGE SCALE GENOMIC DNA]</scope>
    <source>
        <strain evidence="8 9">LMG8786T</strain>
    </source>
</reference>
<dbReference type="InterPro" id="IPR000412">
    <property type="entry name" value="ABC_2_transport"/>
</dbReference>
<name>A0ABT2HLT7_9MICO</name>
<feature type="transmembrane region" description="Helical" evidence="6">
    <location>
        <begin position="167"/>
        <end position="188"/>
    </location>
</feature>
<proteinExistence type="inferred from homology"/>
<dbReference type="EMBL" id="JANVAD010000012">
    <property type="protein sequence ID" value="MCS6524245.1"/>
    <property type="molecule type" value="Genomic_DNA"/>
</dbReference>
<feature type="domain" description="ABC transmembrane type-2" evidence="7">
    <location>
        <begin position="43"/>
        <end position="284"/>
    </location>
</feature>
<sequence>MNAATPGPVRVEPVRSGPARIGPVRTGAVRIGYEVRSYFRAPDSVFFTFLFPIIMLALFSVAFGSAPDIQAGPGVSVDYATYYLPGLVATAFLLSGTQSLGVDIAGERSDGTLKRLGGTPLPVLAYFVGKVGMVLVTVIAQVALLLGIAAIVFGVQLPTDGGAWARFAGIMLLGVATSCVLGIAISALPREGRRATATIVPIVLVLQFISGVYLPFTQLPDWLQTVAGVFPLRWMASGMRSVFLPEGFASAEPGGAWHLGIGTAVLTAWLVLGALVCLLTFRWNRRDA</sequence>
<feature type="transmembrane region" description="Helical" evidence="6">
    <location>
        <begin position="256"/>
        <end position="281"/>
    </location>
</feature>
<gene>
    <name evidence="8" type="ORF">NYQ28_16880</name>
</gene>
<keyword evidence="2 6" id="KW-0812">Transmembrane</keyword>
<dbReference type="Proteomes" id="UP001652264">
    <property type="component" value="Unassembled WGS sequence"/>
</dbReference>
<keyword evidence="6" id="KW-1003">Cell membrane</keyword>
<comment type="similarity">
    <text evidence="6">Belongs to the ABC-2 integral membrane protein family.</text>
</comment>
<keyword evidence="9" id="KW-1185">Reference proteome</keyword>
<comment type="caution">
    <text evidence="8">The sequence shown here is derived from an EMBL/GenBank/DDBJ whole genome shotgun (WGS) entry which is preliminary data.</text>
</comment>
<keyword evidence="6" id="KW-0813">Transport</keyword>
<feature type="transmembrane region" description="Helical" evidence="6">
    <location>
        <begin position="195"/>
        <end position="216"/>
    </location>
</feature>
<evidence type="ECO:0000256" key="1">
    <source>
        <dbReference type="ARBA" id="ARBA00004141"/>
    </source>
</evidence>
<comment type="subcellular location">
    <subcellularLocation>
        <location evidence="6">Cell membrane</location>
        <topology evidence="6">Multi-pass membrane protein</topology>
    </subcellularLocation>
    <subcellularLocation>
        <location evidence="1">Membrane</location>
        <topology evidence="1">Multi-pass membrane protein</topology>
    </subcellularLocation>
</comment>
<dbReference type="PANTHER" id="PTHR43027:SF1">
    <property type="entry name" value="DOXORUBICIN RESISTANCE ABC TRANSPORTER PERMEASE PROTEIN DRRC-RELATED"/>
    <property type="match status" value="1"/>
</dbReference>
<evidence type="ECO:0000259" key="7">
    <source>
        <dbReference type="PROSITE" id="PS51012"/>
    </source>
</evidence>
<feature type="transmembrane region" description="Helical" evidence="6">
    <location>
        <begin position="83"/>
        <end position="102"/>
    </location>
</feature>
<dbReference type="RefSeq" id="WP_141860956.1">
    <property type="nucleotide sequence ID" value="NZ_BMNV01000015.1"/>
</dbReference>
<dbReference type="PROSITE" id="PS51012">
    <property type="entry name" value="ABC_TM2"/>
    <property type="match status" value="1"/>
</dbReference>
<evidence type="ECO:0000256" key="4">
    <source>
        <dbReference type="ARBA" id="ARBA00023136"/>
    </source>
</evidence>
<feature type="transmembrane region" description="Helical" evidence="6">
    <location>
        <begin position="123"/>
        <end position="155"/>
    </location>
</feature>
<organism evidence="8 9">
    <name type="scientific">Curtobacterium citreum</name>
    <dbReference type="NCBI Taxonomy" id="2036"/>
    <lineage>
        <taxon>Bacteria</taxon>
        <taxon>Bacillati</taxon>
        <taxon>Actinomycetota</taxon>
        <taxon>Actinomycetes</taxon>
        <taxon>Micrococcales</taxon>
        <taxon>Microbacteriaceae</taxon>
        <taxon>Curtobacterium</taxon>
    </lineage>
</organism>
<evidence type="ECO:0000256" key="3">
    <source>
        <dbReference type="ARBA" id="ARBA00022989"/>
    </source>
</evidence>
<evidence type="ECO:0000313" key="9">
    <source>
        <dbReference type="Proteomes" id="UP001652264"/>
    </source>
</evidence>
<dbReference type="InterPro" id="IPR013525">
    <property type="entry name" value="ABC2_TM"/>
</dbReference>
<dbReference type="PIRSF" id="PIRSF006648">
    <property type="entry name" value="DrrB"/>
    <property type="match status" value="1"/>
</dbReference>
<protein>
    <recommendedName>
        <fullName evidence="6">Transport permease protein</fullName>
    </recommendedName>
</protein>
<evidence type="ECO:0000256" key="2">
    <source>
        <dbReference type="ARBA" id="ARBA00022692"/>
    </source>
</evidence>
<evidence type="ECO:0000313" key="8">
    <source>
        <dbReference type="EMBL" id="MCS6524245.1"/>
    </source>
</evidence>
<feature type="transmembrane region" description="Helical" evidence="6">
    <location>
        <begin position="45"/>
        <end position="63"/>
    </location>
</feature>